<gene>
    <name evidence="6" type="ORF">A1QO_17405</name>
</gene>
<keyword evidence="2 4" id="KW-0238">DNA-binding</keyword>
<dbReference type="PROSITE" id="PS50977">
    <property type="entry name" value="HTH_TETR_2"/>
    <property type="match status" value="1"/>
</dbReference>
<dbReference type="InterPro" id="IPR011075">
    <property type="entry name" value="TetR_C"/>
</dbReference>
<dbReference type="GO" id="GO:0003677">
    <property type="term" value="F:DNA binding"/>
    <property type="evidence" value="ECO:0007669"/>
    <property type="project" value="UniProtKB-UniRule"/>
</dbReference>
<dbReference type="SUPFAM" id="SSF48498">
    <property type="entry name" value="Tetracyclin repressor-like, C-terminal domain"/>
    <property type="match status" value="1"/>
</dbReference>
<sequence length="218" mass="24227">MGIDGSKLDLDDWSNLIYSCGMNTKTNDTRQHILDVGYQLLVAKGFTSVGLSTLLKTADVPKGSFYHYFKSKEQFGEALIEDYFSQYIERINHLLTHSEGSGRQRLLSYFDLWLNVEDGRCNAYKCLVVKLSAEVSDLSPSMREALLQGATQVIAALGQCIQSGIEDGSIDTSVNGIDSHSMAQTLYHQWLGASLMSKLTQNQEGLEQAMTITKQLLK</sequence>
<comment type="caution">
    <text evidence="6">The sequence shown here is derived from an EMBL/GenBank/DDBJ whole genome shotgun (WGS) entry which is preliminary data.</text>
</comment>
<dbReference type="PANTHER" id="PTHR47506">
    <property type="entry name" value="TRANSCRIPTIONAL REGULATORY PROTEIN"/>
    <property type="match status" value="1"/>
</dbReference>
<dbReference type="InterPro" id="IPR009057">
    <property type="entry name" value="Homeodomain-like_sf"/>
</dbReference>
<accession>A0A1E5BJ80</accession>
<protein>
    <submittedName>
        <fullName evidence="6">TetR family transcriptional regulator</fullName>
    </submittedName>
</protein>
<reference evidence="6 7" key="1">
    <citation type="journal article" date="2012" name="Science">
        <title>Ecological populations of bacteria act as socially cohesive units of antibiotic production and resistance.</title>
        <authorList>
            <person name="Cordero O.X."/>
            <person name="Wildschutte H."/>
            <person name="Kirkup B."/>
            <person name="Proehl S."/>
            <person name="Ngo L."/>
            <person name="Hussain F."/>
            <person name="Le Roux F."/>
            <person name="Mincer T."/>
            <person name="Polz M.F."/>
        </authorList>
    </citation>
    <scope>NUCLEOTIDE SEQUENCE [LARGE SCALE GENOMIC DNA]</scope>
    <source>
        <strain evidence="6 7">ZF-129</strain>
    </source>
</reference>
<evidence type="ECO:0000256" key="1">
    <source>
        <dbReference type="ARBA" id="ARBA00023015"/>
    </source>
</evidence>
<feature type="domain" description="HTH tetR-type" evidence="5">
    <location>
        <begin position="27"/>
        <end position="87"/>
    </location>
</feature>
<dbReference type="EMBL" id="AJYQ02000018">
    <property type="protein sequence ID" value="OEE37514.1"/>
    <property type="molecule type" value="Genomic_DNA"/>
</dbReference>
<name>A0A1E5BJ80_9VIBR</name>
<dbReference type="AlphaFoldDB" id="A0A1E5BJ80"/>
<dbReference type="Gene3D" id="1.10.357.10">
    <property type="entry name" value="Tetracycline Repressor, domain 2"/>
    <property type="match status" value="1"/>
</dbReference>
<evidence type="ECO:0000256" key="2">
    <source>
        <dbReference type="ARBA" id="ARBA00023125"/>
    </source>
</evidence>
<dbReference type="Pfam" id="PF16925">
    <property type="entry name" value="TetR_C_13"/>
    <property type="match status" value="1"/>
</dbReference>
<keyword evidence="3" id="KW-0804">Transcription</keyword>
<evidence type="ECO:0000256" key="3">
    <source>
        <dbReference type="ARBA" id="ARBA00023163"/>
    </source>
</evidence>
<dbReference type="InterPro" id="IPR001647">
    <property type="entry name" value="HTH_TetR"/>
</dbReference>
<evidence type="ECO:0000259" key="5">
    <source>
        <dbReference type="PROSITE" id="PS50977"/>
    </source>
</evidence>
<feature type="DNA-binding region" description="H-T-H motif" evidence="4">
    <location>
        <begin position="50"/>
        <end position="69"/>
    </location>
</feature>
<evidence type="ECO:0000313" key="7">
    <source>
        <dbReference type="Proteomes" id="UP000094741"/>
    </source>
</evidence>
<dbReference type="Proteomes" id="UP000094741">
    <property type="component" value="Unassembled WGS sequence"/>
</dbReference>
<evidence type="ECO:0000313" key="6">
    <source>
        <dbReference type="EMBL" id="OEE37514.1"/>
    </source>
</evidence>
<dbReference type="STRING" id="1187848.A1QO_17405"/>
<dbReference type="PANTHER" id="PTHR47506:SF6">
    <property type="entry name" value="HTH-TYPE TRANSCRIPTIONAL REPRESSOR NEMR"/>
    <property type="match status" value="1"/>
</dbReference>
<keyword evidence="1" id="KW-0805">Transcription regulation</keyword>
<evidence type="ECO:0000256" key="4">
    <source>
        <dbReference type="PROSITE-ProRule" id="PRU00335"/>
    </source>
</evidence>
<dbReference type="eggNOG" id="COG1309">
    <property type="taxonomic scope" value="Bacteria"/>
</dbReference>
<organism evidence="6 7">
    <name type="scientific">Vibrio genomosp. F10 str. ZF-129</name>
    <dbReference type="NCBI Taxonomy" id="1187848"/>
    <lineage>
        <taxon>Bacteria</taxon>
        <taxon>Pseudomonadati</taxon>
        <taxon>Pseudomonadota</taxon>
        <taxon>Gammaproteobacteria</taxon>
        <taxon>Vibrionales</taxon>
        <taxon>Vibrionaceae</taxon>
        <taxon>Vibrio</taxon>
    </lineage>
</organism>
<dbReference type="OrthoDB" id="4541465at2"/>
<proteinExistence type="predicted"/>
<dbReference type="PRINTS" id="PR00455">
    <property type="entry name" value="HTHTETR"/>
</dbReference>
<dbReference type="InterPro" id="IPR036271">
    <property type="entry name" value="Tet_transcr_reg_TetR-rel_C_sf"/>
</dbReference>
<dbReference type="SUPFAM" id="SSF46689">
    <property type="entry name" value="Homeodomain-like"/>
    <property type="match status" value="1"/>
</dbReference>
<dbReference type="Pfam" id="PF00440">
    <property type="entry name" value="TetR_N"/>
    <property type="match status" value="1"/>
</dbReference>